<dbReference type="HOGENOM" id="CLU_2172333_0_0_1"/>
<dbReference type="AlphaFoldDB" id="B2WC28"/>
<evidence type="ECO:0000313" key="2">
    <source>
        <dbReference type="Proteomes" id="UP000001471"/>
    </source>
</evidence>
<proteinExistence type="predicted"/>
<dbReference type="EMBL" id="DS231622">
    <property type="protein sequence ID" value="EDU50456.1"/>
    <property type="molecule type" value="Genomic_DNA"/>
</dbReference>
<gene>
    <name evidence="1" type="ORF">PTRG_07537</name>
</gene>
<dbReference type="Proteomes" id="UP000001471">
    <property type="component" value="Unassembled WGS sequence"/>
</dbReference>
<sequence>MLVSRCGSCSKQASGFQPHGVHGKVFEPQLSRQAFDVGGSGGLERWKDLLSRINMSFWIGSYRVRVDPGAAQAGLSLPRSFLSEFALGFLALLGAASAVPPAAGGRSEDG</sequence>
<reference evidence="2" key="1">
    <citation type="journal article" date="2013" name="G3 (Bethesda)">
        <title>Comparative genomics of a plant-pathogenic fungus, Pyrenophora tritici-repentis, reveals transduplication and the impact of repeat elements on pathogenicity and population divergence.</title>
        <authorList>
            <person name="Manning V.A."/>
            <person name="Pandelova I."/>
            <person name="Dhillon B."/>
            <person name="Wilhelm L.J."/>
            <person name="Goodwin S.B."/>
            <person name="Berlin A.M."/>
            <person name="Figueroa M."/>
            <person name="Freitag M."/>
            <person name="Hane J.K."/>
            <person name="Henrissat B."/>
            <person name="Holman W.H."/>
            <person name="Kodira C.D."/>
            <person name="Martin J."/>
            <person name="Oliver R.P."/>
            <person name="Robbertse B."/>
            <person name="Schackwitz W."/>
            <person name="Schwartz D.C."/>
            <person name="Spatafora J.W."/>
            <person name="Turgeon B.G."/>
            <person name="Yandava C."/>
            <person name="Young S."/>
            <person name="Zhou S."/>
            <person name="Zeng Q."/>
            <person name="Grigoriev I.V."/>
            <person name="Ma L.-J."/>
            <person name="Ciuffetti L.M."/>
        </authorList>
    </citation>
    <scope>NUCLEOTIDE SEQUENCE [LARGE SCALE GENOMIC DNA]</scope>
    <source>
        <strain evidence="2">Pt-1C-BFP</strain>
    </source>
</reference>
<protein>
    <submittedName>
        <fullName evidence="1">Uncharacterized protein</fullName>
    </submittedName>
</protein>
<evidence type="ECO:0000313" key="1">
    <source>
        <dbReference type="EMBL" id="EDU50456.1"/>
    </source>
</evidence>
<organism evidence="1 2">
    <name type="scientific">Pyrenophora tritici-repentis (strain Pt-1C-BFP)</name>
    <name type="common">Wheat tan spot fungus</name>
    <name type="synonym">Drechslera tritici-repentis</name>
    <dbReference type="NCBI Taxonomy" id="426418"/>
    <lineage>
        <taxon>Eukaryota</taxon>
        <taxon>Fungi</taxon>
        <taxon>Dikarya</taxon>
        <taxon>Ascomycota</taxon>
        <taxon>Pezizomycotina</taxon>
        <taxon>Dothideomycetes</taxon>
        <taxon>Pleosporomycetidae</taxon>
        <taxon>Pleosporales</taxon>
        <taxon>Pleosporineae</taxon>
        <taxon>Pleosporaceae</taxon>
        <taxon>Pyrenophora</taxon>
    </lineage>
</organism>
<name>B2WC28_PYRTR</name>
<dbReference type="InParanoid" id="B2WC28"/>
<accession>B2WC28</accession>